<feature type="compositionally biased region" description="Low complexity" evidence="3">
    <location>
        <begin position="111"/>
        <end position="123"/>
    </location>
</feature>
<name>A0AA38PNK2_9AGAR</name>
<organism evidence="5 6">
    <name type="scientific">Lentinula detonsa</name>
    <dbReference type="NCBI Taxonomy" id="2804962"/>
    <lineage>
        <taxon>Eukaryota</taxon>
        <taxon>Fungi</taxon>
        <taxon>Dikarya</taxon>
        <taxon>Basidiomycota</taxon>
        <taxon>Agaricomycotina</taxon>
        <taxon>Agaricomycetes</taxon>
        <taxon>Agaricomycetidae</taxon>
        <taxon>Agaricales</taxon>
        <taxon>Marasmiineae</taxon>
        <taxon>Omphalotaceae</taxon>
        <taxon>Lentinula</taxon>
    </lineage>
</organism>
<feature type="region of interest" description="Disordered" evidence="3">
    <location>
        <begin position="399"/>
        <end position="491"/>
    </location>
</feature>
<dbReference type="PRINTS" id="PR00053">
    <property type="entry name" value="FORKHEAD"/>
</dbReference>
<evidence type="ECO:0000313" key="5">
    <source>
        <dbReference type="EMBL" id="KAJ3978918.1"/>
    </source>
</evidence>
<feature type="compositionally biased region" description="Polar residues" evidence="3">
    <location>
        <begin position="522"/>
        <end position="534"/>
    </location>
</feature>
<feature type="domain" description="Fork-head" evidence="4">
    <location>
        <begin position="314"/>
        <end position="405"/>
    </location>
</feature>
<proteinExistence type="predicted"/>
<evidence type="ECO:0000256" key="3">
    <source>
        <dbReference type="SAM" id="MobiDB-lite"/>
    </source>
</evidence>
<dbReference type="InterPro" id="IPR036390">
    <property type="entry name" value="WH_DNA-bd_sf"/>
</dbReference>
<dbReference type="GO" id="GO:0000978">
    <property type="term" value="F:RNA polymerase II cis-regulatory region sequence-specific DNA binding"/>
    <property type="evidence" value="ECO:0007669"/>
    <property type="project" value="TreeGrafter"/>
</dbReference>
<dbReference type="GO" id="GO:0005634">
    <property type="term" value="C:nucleus"/>
    <property type="evidence" value="ECO:0007669"/>
    <property type="project" value="UniProtKB-SubCell"/>
</dbReference>
<evidence type="ECO:0000259" key="4">
    <source>
        <dbReference type="PROSITE" id="PS50039"/>
    </source>
</evidence>
<keyword evidence="1 2" id="KW-0238">DNA-binding</keyword>
<dbReference type="SMART" id="SM00339">
    <property type="entry name" value="FH"/>
    <property type="match status" value="1"/>
</dbReference>
<feature type="compositionally biased region" description="Polar residues" evidence="3">
    <location>
        <begin position="31"/>
        <end position="54"/>
    </location>
</feature>
<dbReference type="Pfam" id="PF00250">
    <property type="entry name" value="Forkhead"/>
    <property type="match status" value="1"/>
</dbReference>
<accession>A0AA38PNK2</accession>
<feature type="compositionally biased region" description="Basic and acidic residues" evidence="3">
    <location>
        <begin position="479"/>
        <end position="489"/>
    </location>
</feature>
<dbReference type="PANTHER" id="PTHR11829">
    <property type="entry name" value="FORKHEAD BOX PROTEIN"/>
    <property type="match status" value="1"/>
</dbReference>
<feature type="DNA-binding region" description="Fork-head" evidence="2">
    <location>
        <begin position="314"/>
        <end position="405"/>
    </location>
</feature>
<dbReference type="InterPro" id="IPR001766">
    <property type="entry name" value="Fork_head_dom"/>
</dbReference>
<feature type="compositionally biased region" description="Acidic residues" evidence="3">
    <location>
        <begin position="1"/>
        <end position="10"/>
    </location>
</feature>
<dbReference type="GO" id="GO:0000981">
    <property type="term" value="F:DNA-binding transcription factor activity, RNA polymerase II-specific"/>
    <property type="evidence" value="ECO:0007669"/>
    <property type="project" value="TreeGrafter"/>
</dbReference>
<evidence type="ECO:0000256" key="1">
    <source>
        <dbReference type="ARBA" id="ARBA00023125"/>
    </source>
</evidence>
<dbReference type="EMBL" id="MU802610">
    <property type="protein sequence ID" value="KAJ3978918.1"/>
    <property type="molecule type" value="Genomic_DNA"/>
</dbReference>
<feature type="region of interest" description="Disordered" evidence="3">
    <location>
        <begin position="615"/>
        <end position="649"/>
    </location>
</feature>
<feature type="region of interest" description="Disordered" evidence="3">
    <location>
        <begin position="576"/>
        <end position="598"/>
    </location>
</feature>
<feature type="region of interest" description="Disordered" evidence="3">
    <location>
        <begin position="249"/>
        <end position="274"/>
    </location>
</feature>
<evidence type="ECO:0000313" key="6">
    <source>
        <dbReference type="Proteomes" id="UP001163850"/>
    </source>
</evidence>
<comment type="subcellular location">
    <subcellularLocation>
        <location evidence="2">Nucleus</location>
    </subcellularLocation>
</comment>
<protein>
    <recommendedName>
        <fullName evidence="4">Fork-head domain-containing protein</fullName>
    </recommendedName>
</protein>
<feature type="compositionally biased region" description="Polar residues" evidence="3">
    <location>
        <begin position="576"/>
        <end position="585"/>
    </location>
</feature>
<dbReference type="InterPro" id="IPR050211">
    <property type="entry name" value="FOX_domain-containing"/>
</dbReference>
<feature type="compositionally biased region" description="Basic and acidic residues" evidence="3">
    <location>
        <begin position="262"/>
        <end position="272"/>
    </location>
</feature>
<dbReference type="InterPro" id="IPR036388">
    <property type="entry name" value="WH-like_DNA-bd_sf"/>
</dbReference>
<keyword evidence="2" id="KW-0539">Nucleus</keyword>
<dbReference type="Gene3D" id="1.10.10.10">
    <property type="entry name" value="Winged helix-like DNA-binding domain superfamily/Winged helix DNA-binding domain"/>
    <property type="match status" value="1"/>
</dbReference>
<feature type="region of interest" description="Disordered" evidence="3">
    <location>
        <begin position="1"/>
        <end position="157"/>
    </location>
</feature>
<sequence>MSHNDADDDSSYQLYLEPQKQGGGLQDDSHPQYSSISGQTSLGAYEYSQSSAGDQHSPGDQPPLGDYGYSQLSSGDYEYSQASSGDHKYFQSSSASHENFQASTGDFEYPQSSSASYENSQASTGDLEYPQSSSASYRYSQPSASDHEYSHSSSGFSTVQQTWPRYYFEAPSENELENEDPHPTIPATETTPAYEYEPGVGYPLQYYISPAFGDPMYPWNANYHEPPSPDELPPVPAWSTLDTYGWFRGGTNNSSSSSSSRSSRDSYDRESLPDAAAIEASRQEIINLVRRRYDIPESDPVDLTAISDTPDGSRPDATLAKILHLAIAGSPRKKLTLREIFLAIKDRFAWYKNSEDKRWQGSIRHMLSMKAEFVQVPRPFMEPGQGHYWTLNMNLTGDKRVRKRRSRAPSAAGSNYQDEDHGNPRPPSPFESQEGSSLWGGHGPSPTGSRGRHMTRNLPYNTKATPLKQRSRSGASTSRYRDTLRRESDTNLLANVESLNITGARSSAGGIHPPPLPSQHRSYAGPSTSTQMASYGTRKPPHSHVDTGYFSSQESITGVQRPSFLMPSPNRYSPIISSPIQTGSRVSPAGSAASSTDRLIGQSMSTMYYSELSWGASNSAPDLQGDETAPEGRRSDKGKGRDLTGASHE</sequence>
<evidence type="ECO:0000256" key="2">
    <source>
        <dbReference type="PROSITE-ProRule" id="PRU00089"/>
    </source>
</evidence>
<feature type="compositionally biased region" description="Low complexity" evidence="3">
    <location>
        <begin position="130"/>
        <end position="144"/>
    </location>
</feature>
<dbReference type="AlphaFoldDB" id="A0AA38PNK2"/>
<comment type="caution">
    <text evidence="5">The sequence shown here is derived from an EMBL/GenBank/DDBJ whole genome shotgun (WGS) entry which is preliminary data.</text>
</comment>
<gene>
    <name evidence="5" type="ORF">F5890DRAFT_1547733</name>
</gene>
<dbReference type="Proteomes" id="UP001163850">
    <property type="component" value="Unassembled WGS sequence"/>
</dbReference>
<dbReference type="PANTHER" id="PTHR11829:SF343">
    <property type="entry name" value="FORK-HEAD DOMAIN-CONTAINING PROTEIN"/>
    <property type="match status" value="1"/>
</dbReference>
<feature type="region of interest" description="Disordered" evidence="3">
    <location>
        <begin position="522"/>
        <end position="543"/>
    </location>
</feature>
<feature type="region of interest" description="Disordered" evidence="3">
    <location>
        <begin position="170"/>
        <end position="192"/>
    </location>
</feature>
<dbReference type="SUPFAM" id="SSF46785">
    <property type="entry name" value="Winged helix' DNA-binding domain"/>
    <property type="match status" value="1"/>
</dbReference>
<dbReference type="PROSITE" id="PS50039">
    <property type="entry name" value="FORK_HEAD_3"/>
    <property type="match status" value="1"/>
</dbReference>
<dbReference type="CDD" id="cd00059">
    <property type="entry name" value="FH_FOX"/>
    <property type="match status" value="1"/>
</dbReference>
<feature type="compositionally biased region" description="Polar residues" evidence="3">
    <location>
        <begin position="70"/>
        <end position="104"/>
    </location>
</feature>
<feature type="compositionally biased region" description="Basic and acidic residues" evidence="3">
    <location>
        <begin position="630"/>
        <end position="649"/>
    </location>
</feature>
<reference evidence="5" key="1">
    <citation type="submission" date="2022-08" db="EMBL/GenBank/DDBJ databases">
        <authorList>
            <consortium name="DOE Joint Genome Institute"/>
            <person name="Min B."/>
            <person name="Riley R."/>
            <person name="Sierra-Patev S."/>
            <person name="Naranjo-Ortiz M."/>
            <person name="Looney B."/>
            <person name="Konkel Z."/>
            <person name="Slot J.C."/>
            <person name="Sakamoto Y."/>
            <person name="Steenwyk J.L."/>
            <person name="Rokas A."/>
            <person name="Carro J."/>
            <person name="Camarero S."/>
            <person name="Ferreira P."/>
            <person name="Molpeceres G."/>
            <person name="Ruiz-Duenas F.J."/>
            <person name="Serrano A."/>
            <person name="Henrissat B."/>
            <person name="Drula E."/>
            <person name="Hughes K.W."/>
            <person name="Mata J.L."/>
            <person name="Ishikawa N.K."/>
            <person name="Vargas-Isla R."/>
            <person name="Ushijima S."/>
            <person name="Smith C.A."/>
            <person name="Ahrendt S."/>
            <person name="Andreopoulos W."/>
            <person name="He G."/>
            <person name="Labutti K."/>
            <person name="Lipzen A."/>
            <person name="Ng V."/>
            <person name="Sandor L."/>
            <person name="Barry K."/>
            <person name="Martinez A.T."/>
            <person name="Xiao Y."/>
            <person name="Gibbons J.G."/>
            <person name="Terashima K."/>
            <person name="Hibbett D.S."/>
            <person name="Grigoriev I.V."/>
        </authorList>
    </citation>
    <scope>NUCLEOTIDE SEQUENCE</scope>
    <source>
        <strain evidence="5">TFB7829</strain>
    </source>
</reference>